<accession>A0A5E8UWL8</accession>
<protein>
    <submittedName>
        <fullName evidence="1">Uncharacterized protein</fullName>
    </submittedName>
</protein>
<reference evidence="1 2" key="1">
    <citation type="submission" date="2008-01" db="EMBL/GenBank/DDBJ databases">
        <authorList>
            <person name="Wagner-Dobler I."/>
            <person name="Ferriera S."/>
            <person name="Johnson J."/>
            <person name="Kravitz S."/>
            <person name="Beeson K."/>
            <person name="Sutton G."/>
            <person name="Rogers Y.-H."/>
            <person name="Friedman R."/>
            <person name="Frazier M."/>
            <person name="Venter J.C."/>
        </authorList>
    </citation>
    <scope>NUCLEOTIDE SEQUENCE [LARGE SCALE GENOMIC DNA]</scope>
    <source>
        <strain evidence="2">DSM 17067 / NCIMB 14079 / DFL-11</strain>
    </source>
</reference>
<evidence type="ECO:0000313" key="1">
    <source>
        <dbReference type="EMBL" id="RMX61826.1"/>
    </source>
</evidence>
<comment type="caution">
    <text evidence="1">The sequence shown here is derived from an EMBL/GenBank/DDBJ whole genome shotgun (WGS) entry which is preliminary data.</text>
</comment>
<dbReference type="EMBL" id="ACCU02000004">
    <property type="protein sequence ID" value="RMX61826.1"/>
    <property type="molecule type" value="Genomic_DNA"/>
</dbReference>
<sequence length="128" mass="14431">MPESLPQAITSALSDLAGYIFLLLNHLSLKMTDAFEDQPECAPLIPALKQMAIQDRRRPQGISETTEAYIILVTDFLEVEFMKALSKGPIDIDYLWKLFRTSEELATIGAVVMAPIFDGLRRMTRKLD</sequence>
<name>A0A5E8UWL8_ROSAD</name>
<reference evidence="1 2" key="2">
    <citation type="submission" date="2013-04" db="EMBL/GenBank/DDBJ databases">
        <authorList>
            <person name="Fiebig A."/>
            <person name="Pradella S."/>
            <person name="Wagner-Doebler I."/>
        </authorList>
    </citation>
    <scope>NUCLEOTIDE SEQUENCE [LARGE SCALE GENOMIC DNA]</scope>
    <source>
        <strain evidence="2">DSM 17067 / NCIMB 14079 / DFL-11</strain>
    </source>
</reference>
<organism evidence="1 2">
    <name type="scientific">Roseibium alexandrii (strain DSM 17067 / NCIMB 14079 / DFL-11)</name>
    <name type="common">Labrenzia alexandrii</name>
    <dbReference type="NCBI Taxonomy" id="244592"/>
    <lineage>
        <taxon>Bacteria</taxon>
        <taxon>Pseudomonadati</taxon>
        <taxon>Pseudomonadota</taxon>
        <taxon>Alphaproteobacteria</taxon>
        <taxon>Hyphomicrobiales</taxon>
        <taxon>Stappiaceae</taxon>
        <taxon>Roseibium</taxon>
    </lineage>
</organism>
<proteinExistence type="predicted"/>
<dbReference type="Proteomes" id="UP000004703">
    <property type="component" value="Chromosome"/>
</dbReference>
<gene>
    <name evidence="1" type="ORF">SADFL11_00032730</name>
</gene>
<evidence type="ECO:0000313" key="2">
    <source>
        <dbReference type="Proteomes" id="UP000004703"/>
    </source>
</evidence>
<dbReference type="AlphaFoldDB" id="A0A5E8UWL8"/>